<dbReference type="OrthoDB" id="185373at2759"/>
<dbReference type="Pfam" id="PF20431">
    <property type="entry name" value="E_motif"/>
    <property type="match status" value="1"/>
</dbReference>
<evidence type="ECO:0000256" key="3">
    <source>
        <dbReference type="SAM" id="MobiDB-lite"/>
    </source>
</evidence>
<dbReference type="GO" id="GO:0003729">
    <property type="term" value="F:mRNA binding"/>
    <property type="evidence" value="ECO:0007669"/>
    <property type="project" value="UniProtKB-ARBA"/>
</dbReference>
<dbReference type="InterPro" id="IPR002885">
    <property type="entry name" value="PPR_rpt"/>
</dbReference>
<comment type="caution">
    <text evidence="4">The sequence shown here is derived from an EMBL/GenBank/DDBJ whole genome shotgun (WGS) entry which is preliminary data.</text>
</comment>
<proteinExistence type="predicted"/>
<feature type="repeat" description="PPR" evidence="2">
    <location>
        <begin position="838"/>
        <end position="873"/>
    </location>
</feature>
<dbReference type="FunFam" id="1.25.40.10:FF:000090">
    <property type="entry name" value="Pentatricopeptide repeat-containing protein, chloroplastic"/>
    <property type="match status" value="1"/>
</dbReference>
<dbReference type="Gene3D" id="1.25.40.10">
    <property type="entry name" value="Tetratricopeptide repeat domain"/>
    <property type="match status" value="4"/>
</dbReference>
<feature type="compositionally biased region" description="Polar residues" evidence="3">
    <location>
        <begin position="242"/>
        <end position="259"/>
    </location>
</feature>
<organism evidence="4 5">
    <name type="scientific">Actinidia rufa</name>
    <dbReference type="NCBI Taxonomy" id="165716"/>
    <lineage>
        <taxon>Eukaryota</taxon>
        <taxon>Viridiplantae</taxon>
        <taxon>Streptophyta</taxon>
        <taxon>Embryophyta</taxon>
        <taxon>Tracheophyta</taxon>
        <taxon>Spermatophyta</taxon>
        <taxon>Magnoliopsida</taxon>
        <taxon>eudicotyledons</taxon>
        <taxon>Gunneridae</taxon>
        <taxon>Pentapetalae</taxon>
        <taxon>asterids</taxon>
        <taxon>Ericales</taxon>
        <taxon>Actinidiaceae</taxon>
        <taxon>Actinidia</taxon>
    </lineage>
</organism>
<dbReference type="FunFam" id="1.25.40.10:FF:000344">
    <property type="entry name" value="Pentatricopeptide repeat-containing protein"/>
    <property type="match status" value="1"/>
</dbReference>
<feature type="repeat" description="PPR" evidence="2">
    <location>
        <begin position="498"/>
        <end position="533"/>
    </location>
</feature>
<evidence type="ECO:0000313" key="5">
    <source>
        <dbReference type="Proteomes" id="UP000585474"/>
    </source>
</evidence>
<dbReference type="FunFam" id="1.25.40.10:FF:000073">
    <property type="entry name" value="Pentatricopeptide repeat-containing protein chloroplastic"/>
    <property type="match status" value="1"/>
</dbReference>
<dbReference type="InterPro" id="IPR046960">
    <property type="entry name" value="PPR_At4g14850-like_plant"/>
</dbReference>
<dbReference type="NCBIfam" id="TIGR00756">
    <property type="entry name" value="PPR"/>
    <property type="match status" value="5"/>
</dbReference>
<feature type="repeat" description="PPR" evidence="2">
    <location>
        <begin position="701"/>
        <end position="735"/>
    </location>
</feature>
<dbReference type="Pfam" id="PF13041">
    <property type="entry name" value="PPR_2"/>
    <property type="match status" value="3"/>
</dbReference>
<protein>
    <submittedName>
        <fullName evidence="4">Tetratricopeptide repeat (TPR)-like superfamily protein</fullName>
    </submittedName>
</protein>
<evidence type="ECO:0000256" key="1">
    <source>
        <dbReference type="ARBA" id="ARBA00022737"/>
    </source>
</evidence>
<dbReference type="SUPFAM" id="SSF48452">
    <property type="entry name" value="TPR-like"/>
    <property type="match status" value="1"/>
</dbReference>
<feature type="region of interest" description="Disordered" evidence="3">
    <location>
        <begin position="214"/>
        <end position="268"/>
    </location>
</feature>
<dbReference type="EMBL" id="BJWL01000005">
    <property type="protein sequence ID" value="GFY87231.1"/>
    <property type="molecule type" value="Genomic_DNA"/>
</dbReference>
<dbReference type="FunFam" id="1.25.40.10:FF:000436">
    <property type="entry name" value="Pentatricopeptide repeat-containing protein At5g39350 family"/>
    <property type="match status" value="1"/>
</dbReference>
<name>A0A7J0EL89_9ERIC</name>
<dbReference type="Pfam" id="PF01535">
    <property type="entry name" value="PPR"/>
    <property type="match status" value="6"/>
</dbReference>
<dbReference type="PANTHER" id="PTHR47926:SF431">
    <property type="entry name" value="PENTATRICOPEPTIDE REPEAT-CONTAINING PROTEIN-RELATED"/>
    <property type="match status" value="1"/>
</dbReference>
<feature type="compositionally biased region" description="Polar residues" evidence="3">
    <location>
        <begin position="214"/>
        <end position="223"/>
    </location>
</feature>
<dbReference type="InterPro" id="IPR046848">
    <property type="entry name" value="E_motif"/>
</dbReference>
<dbReference type="Proteomes" id="UP000585474">
    <property type="component" value="Unassembled WGS sequence"/>
</dbReference>
<feature type="repeat" description="PPR" evidence="2">
    <location>
        <begin position="397"/>
        <end position="427"/>
    </location>
</feature>
<keyword evidence="5" id="KW-1185">Reference proteome</keyword>
<accession>A0A7J0EL89</accession>
<evidence type="ECO:0000313" key="4">
    <source>
        <dbReference type="EMBL" id="GFY87231.1"/>
    </source>
</evidence>
<reference evidence="4 5" key="1">
    <citation type="submission" date="2019-07" db="EMBL/GenBank/DDBJ databases">
        <title>De Novo Assembly of kiwifruit Actinidia rufa.</title>
        <authorList>
            <person name="Sugita-Konishi S."/>
            <person name="Sato K."/>
            <person name="Mori E."/>
            <person name="Abe Y."/>
            <person name="Kisaki G."/>
            <person name="Hamano K."/>
            <person name="Suezawa K."/>
            <person name="Otani M."/>
            <person name="Fukuda T."/>
            <person name="Manabe T."/>
            <person name="Gomi K."/>
            <person name="Tabuchi M."/>
            <person name="Akimitsu K."/>
            <person name="Kataoka I."/>
        </authorList>
    </citation>
    <scope>NUCLEOTIDE SEQUENCE [LARGE SCALE GENOMIC DNA]</scope>
    <source>
        <strain evidence="5">cv. Fuchu</strain>
    </source>
</reference>
<gene>
    <name evidence="4" type="ORF">Acr_05g0008700</name>
</gene>
<dbReference type="GO" id="GO:0009451">
    <property type="term" value="P:RNA modification"/>
    <property type="evidence" value="ECO:0007669"/>
    <property type="project" value="InterPro"/>
</dbReference>
<dbReference type="AlphaFoldDB" id="A0A7J0EL89"/>
<dbReference type="PROSITE" id="PS51375">
    <property type="entry name" value="PPR"/>
    <property type="match status" value="6"/>
</dbReference>
<sequence>MMFPLERASPTTVAIIAEFTTDQIFESREVMINWAKRVGLENGIVVVIKKSANLKGGKLPKCHLTCERGGKYRPPRYLVEGQSLKTNTGTKKCECPFELRGIPMPPDGVMWGLRVVCGFHNHQLAEYIDGHEYPCRLKPMEKEFVHDMANSTAPREILISTLIGGGCLCMYMSSKMKAYDPTGTSHVVEILDGMDPQMREHMIDRFIDMANPSQSTIRAPSYNTEHKGRPKGKDEQSRRHSFSSFEHASTSGSRVTKPTSRSRGRGRHGKGAIAALIGYGEEGWAQVRFDLMEEIQQNKYLYDQLYPDRNLVANLLFSLNWFEPWAPEMYWMDSMPLGIVIASRSCSDGRSIAQLHSQIVKTGRSGDTLFVSKLSNLYAKYAPIESARKVFDEMHPTVHSWNSILRSYCREKQYGEVLVLFPKMVSVEKPDNLTIPIVLKACARFRELEFGKMVHGFVKKCGDFGSDLFVGSALVELYSKCGWMSDALRVFEEYCGPDVVLWTAIISGYEQNGYPEEAVAIFIQMVKVEGLSPDTVTLVSVVSACGRSVNLKAGRSVHGFAIRTGFDCGLSLGNALLNLYAKTDALTAANRLFRKMEQKDVISWSTVIAAHVQNGAAAQALEIFDEMIDQRFEPNAVSVINALQACEATCNLEKGKKIHELASFKGFEFDISLSTVLIDMYMKCASPDEAINLFQRMPKKDVVTWVALLSGFVQNGMADKAMGVFCHMQSTDIRPDSIAMVKILTACSELGILQQAFCLHGLVVKGGFSSNAFVVASLIELYSKCGSLENAVKVFESVNLRDIVIWSSMTAGYGIHGRGKEALKLLDQMVKDSKITPNNVTFLSILSACNHAGLVEEGLKLFEVMVREHGLTPDVAHYGILVDLLSRSGEFDKAISIIDQMPVQPEPHVWGALLGACRIHQNINVGELAARNLLRLDPNHAGYYTLLSNLYAVNGKWDNAEKIKALLNRKNLKKMVGLSAVEVRNEITD</sequence>
<feature type="repeat" description="PPR" evidence="2">
    <location>
        <begin position="802"/>
        <end position="837"/>
    </location>
</feature>
<dbReference type="InterPro" id="IPR011990">
    <property type="entry name" value="TPR-like_helical_dom_sf"/>
</dbReference>
<dbReference type="PANTHER" id="PTHR47926">
    <property type="entry name" value="PENTATRICOPEPTIDE REPEAT-CONTAINING PROTEIN"/>
    <property type="match status" value="1"/>
</dbReference>
<feature type="repeat" description="PPR" evidence="2">
    <location>
        <begin position="600"/>
        <end position="634"/>
    </location>
</feature>
<evidence type="ECO:0000256" key="2">
    <source>
        <dbReference type="PROSITE-ProRule" id="PRU00708"/>
    </source>
</evidence>
<keyword evidence="1" id="KW-0677">Repeat</keyword>
<feature type="compositionally biased region" description="Basic and acidic residues" evidence="3">
    <location>
        <begin position="224"/>
        <end position="238"/>
    </location>
</feature>